<evidence type="ECO:0000256" key="1">
    <source>
        <dbReference type="ARBA" id="ARBA00010879"/>
    </source>
</evidence>
<feature type="domain" description="Reverse transcriptase" evidence="3">
    <location>
        <begin position="172"/>
        <end position="309"/>
    </location>
</feature>
<dbReference type="GO" id="GO:0004523">
    <property type="term" value="F:RNA-DNA hybrid ribonuclease activity"/>
    <property type="evidence" value="ECO:0007669"/>
    <property type="project" value="UniProtKB-EC"/>
</dbReference>
<dbReference type="Pfam" id="PF00078">
    <property type="entry name" value="RVT_1"/>
    <property type="match status" value="1"/>
</dbReference>
<feature type="non-terminal residue" evidence="4">
    <location>
        <position position="1"/>
    </location>
</feature>
<dbReference type="PANTHER" id="PTHR24559:SF440">
    <property type="entry name" value="RIBONUCLEASE H"/>
    <property type="match status" value="1"/>
</dbReference>
<dbReference type="InterPro" id="IPR000477">
    <property type="entry name" value="RT_dom"/>
</dbReference>
<dbReference type="CDD" id="cd01647">
    <property type="entry name" value="RT_LTR"/>
    <property type="match status" value="1"/>
</dbReference>
<dbReference type="InterPro" id="IPR053134">
    <property type="entry name" value="RNA-dir_DNA_polymerase"/>
</dbReference>
<keyword evidence="5" id="KW-1185">Reference proteome</keyword>
<dbReference type="AlphaFoldDB" id="A0ABD0QGG0"/>
<accession>A0ABD0QGG0</accession>
<feature type="non-terminal residue" evidence="4">
    <location>
        <position position="309"/>
    </location>
</feature>
<dbReference type="Gene3D" id="3.10.10.10">
    <property type="entry name" value="HIV Type 1 Reverse Transcriptase, subunit A, domain 1"/>
    <property type="match status" value="1"/>
</dbReference>
<sequence length="309" mass="36257">RYRLPSQPCATQYQITTIQGHPLEDGRVCRRTLEHLTLLVLQKSIVDVVLGRPWLIQHAPDINWQSGEIQHWSESVCSTTVESPNVHTVVKIPPEYSDFHDVFSKEAATQLPPYRQWDCCIELIPGAKLPKGHVYPLSPPERAAMEEYIQETLKQGFIRPFLFRSQEGWWTLPRIDYHVLNQATVKFAYPLPLVLAALEELRGARIFTKLDLRSAYNLIRIRKGDEWKTTFITPTGHYEYWVMPYGLANSPSIFQDFMNEIFRDMFHQFVIIDIDDILYSRNPNEHFHHVRRVLQRLREQHLPLKAEKC</sequence>
<evidence type="ECO:0000313" key="4">
    <source>
        <dbReference type="EMBL" id="KAL0184930.1"/>
    </source>
</evidence>
<dbReference type="Gene3D" id="3.30.70.270">
    <property type="match status" value="1"/>
</dbReference>
<protein>
    <recommendedName>
        <fullName evidence="2">ribonuclease H</fullName>
        <ecNumber evidence="2">3.1.26.4</ecNumber>
    </recommendedName>
</protein>
<gene>
    <name evidence="4" type="ORF">M9458_020626</name>
</gene>
<evidence type="ECO:0000313" key="5">
    <source>
        <dbReference type="Proteomes" id="UP001529510"/>
    </source>
</evidence>
<dbReference type="InterPro" id="IPR043502">
    <property type="entry name" value="DNA/RNA_pol_sf"/>
</dbReference>
<dbReference type="PANTHER" id="PTHR24559">
    <property type="entry name" value="TRANSPOSON TY3-I GAG-POL POLYPROTEIN"/>
    <property type="match status" value="1"/>
</dbReference>
<dbReference type="EMBL" id="JAMKFB020000009">
    <property type="protein sequence ID" value="KAL0184930.1"/>
    <property type="molecule type" value="Genomic_DNA"/>
</dbReference>
<organism evidence="4 5">
    <name type="scientific">Cirrhinus mrigala</name>
    <name type="common">Mrigala</name>
    <dbReference type="NCBI Taxonomy" id="683832"/>
    <lineage>
        <taxon>Eukaryota</taxon>
        <taxon>Metazoa</taxon>
        <taxon>Chordata</taxon>
        <taxon>Craniata</taxon>
        <taxon>Vertebrata</taxon>
        <taxon>Euteleostomi</taxon>
        <taxon>Actinopterygii</taxon>
        <taxon>Neopterygii</taxon>
        <taxon>Teleostei</taxon>
        <taxon>Ostariophysi</taxon>
        <taxon>Cypriniformes</taxon>
        <taxon>Cyprinidae</taxon>
        <taxon>Labeoninae</taxon>
        <taxon>Labeonini</taxon>
        <taxon>Cirrhinus</taxon>
    </lineage>
</organism>
<dbReference type="InterPro" id="IPR043128">
    <property type="entry name" value="Rev_trsase/Diguanyl_cyclase"/>
</dbReference>
<reference evidence="4 5" key="1">
    <citation type="submission" date="2024-05" db="EMBL/GenBank/DDBJ databases">
        <title>Genome sequencing and assembly of Indian major carp, Cirrhinus mrigala (Hamilton, 1822).</title>
        <authorList>
            <person name="Mohindra V."/>
            <person name="Chowdhury L.M."/>
            <person name="Lal K."/>
            <person name="Jena J.K."/>
        </authorList>
    </citation>
    <scope>NUCLEOTIDE SEQUENCE [LARGE SCALE GENOMIC DNA]</scope>
    <source>
        <strain evidence="4">CM1030</strain>
        <tissue evidence="4">Blood</tissue>
    </source>
</reference>
<evidence type="ECO:0000259" key="3">
    <source>
        <dbReference type="Pfam" id="PF00078"/>
    </source>
</evidence>
<name>A0ABD0QGG0_CIRMR</name>
<comment type="caution">
    <text evidence="4">The sequence shown here is derived from an EMBL/GenBank/DDBJ whole genome shotgun (WGS) entry which is preliminary data.</text>
</comment>
<comment type="similarity">
    <text evidence="1">Belongs to the beta type-B retroviral polymerase family. HERV class-II K(HML-2) pol subfamily.</text>
</comment>
<dbReference type="SUPFAM" id="SSF56672">
    <property type="entry name" value="DNA/RNA polymerases"/>
    <property type="match status" value="1"/>
</dbReference>
<dbReference type="EC" id="3.1.26.4" evidence="2"/>
<dbReference type="Proteomes" id="UP001529510">
    <property type="component" value="Unassembled WGS sequence"/>
</dbReference>
<proteinExistence type="inferred from homology"/>
<evidence type="ECO:0000256" key="2">
    <source>
        <dbReference type="ARBA" id="ARBA00012180"/>
    </source>
</evidence>